<dbReference type="EMBL" id="CM008049">
    <property type="protein sequence ID" value="PAN25317.1"/>
    <property type="molecule type" value="Genomic_DNA"/>
</dbReference>
<dbReference type="AlphaFoldDB" id="A0A2S3HL05"/>
<name>A0A2S3HL05_9POAL</name>
<protein>
    <submittedName>
        <fullName evidence="1">Uncharacterized protein</fullName>
    </submittedName>
</protein>
<dbReference type="Proteomes" id="UP000243499">
    <property type="component" value="Chromosome 4"/>
</dbReference>
<gene>
    <name evidence="1" type="ORF">PAHAL_4G292300</name>
</gene>
<proteinExistence type="predicted"/>
<accession>A0A2S3HL05</accession>
<dbReference type="Gramene" id="PAN25317">
    <property type="protein sequence ID" value="PAN25317"/>
    <property type="gene ID" value="PAHAL_4G292300"/>
</dbReference>
<reference evidence="1" key="1">
    <citation type="submission" date="2018-04" db="EMBL/GenBank/DDBJ databases">
        <title>WGS assembly of Panicum hallii.</title>
        <authorList>
            <person name="Lovell J."/>
            <person name="Jenkins J."/>
            <person name="Lowry D."/>
            <person name="Mamidi S."/>
            <person name="Sreedasyam A."/>
            <person name="Weng X."/>
            <person name="Barry K."/>
            <person name="Bonette J."/>
            <person name="Campitelli B."/>
            <person name="Daum C."/>
            <person name="Gordon S."/>
            <person name="Gould B."/>
            <person name="Lipzen A."/>
            <person name="Macqueen A."/>
            <person name="Palacio-Mejia J."/>
            <person name="Plott C."/>
            <person name="Shakirov E."/>
            <person name="Shu S."/>
            <person name="Yoshinaga Y."/>
            <person name="Zane M."/>
            <person name="Rokhsar D."/>
            <person name="Grimwood J."/>
            <person name="Schmutz J."/>
            <person name="Juenger T."/>
        </authorList>
    </citation>
    <scope>NUCLEOTIDE SEQUENCE [LARGE SCALE GENOMIC DNA]</scope>
    <source>
        <strain evidence="1">FIL2</strain>
    </source>
</reference>
<sequence length="116" mass="12814">MLGTGILIQMTDGYFFPFFRPQLTSHSSPTAISMRDESVLSLLVSWVARRRPNSRPDPGCCRPPPLMLISTGACASWRYLLLATGSCFRPAFARPCHSHFVPAPAKCQCTFLLLPA</sequence>
<evidence type="ECO:0000313" key="1">
    <source>
        <dbReference type="EMBL" id="PAN25317.1"/>
    </source>
</evidence>
<organism evidence="1">
    <name type="scientific">Panicum hallii</name>
    <dbReference type="NCBI Taxonomy" id="206008"/>
    <lineage>
        <taxon>Eukaryota</taxon>
        <taxon>Viridiplantae</taxon>
        <taxon>Streptophyta</taxon>
        <taxon>Embryophyta</taxon>
        <taxon>Tracheophyta</taxon>
        <taxon>Spermatophyta</taxon>
        <taxon>Magnoliopsida</taxon>
        <taxon>Liliopsida</taxon>
        <taxon>Poales</taxon>
        <taxon>Poaceae</taxon>
        <taxon>PACMAD clade</taxon>
        <taxon>Panicoideae</taxon>
        <taxon>Panicodae</taxon>
        <taxon>Paniceae</taxon>
        <taxon>Panicinae</taxon>
        <taxon>Panicum</taxon>
        <taxon>Panicum sect. Panicum</taxon>
    </lineage>
</organism>